<sequence length="90" mass="10140">MKKTHRRDGAGKAPHEPSPRQGYLDTFSYALYDCFSDFLINIILSALQIAYQCRSVGLYLLFGCHKPTTTITAKITTEGATFYLPYSLKI</sequence>
<gene>
    <name evidence="2" type="ORF">SEVIR_2G293600v2</name>
</gene>
<keyword evidence="3" id="KW-1185">Reference proteome</keyword>
<dbReference type="AlphaFoldDB" id="A0A4U6VYG8"/>
<organism evidence="2 3">
    <name type="scientific">Setaria viridis</name>
    <name type="common">Green bristlegrass</name>
    <name type="synonym">Setaria italica subsp. viridis</name>
    <dbReference type="NCBI Taxonomy" id="4556"/>
    <lineage>
        <taxon>Eukaryota</taxon>
        <taxon>Viridiplantae</taxon>
        <taxon>Streptophyta</taxon>
        <taxon>Embryophyta</taxon>
        <taxon>Tracheophyta</taxon>
        <taxon>Spermatophyta</taxon>
        <taxon>Magnoliopsida</taxon>
        <taxon>Liliopsida</taxon>
        <taxon>Poales</taxon>
        <taxon>Poaceae</taxon>
        <taxon>PACMAD clade</taxon>
        <taxon>Panicoideae</taxon>
        <taxon>Panicodae</taxon>
        <taxon>Paniceae</taxon>
        <taxon>Cenchrinae</taxon>
        <taxon>Setaria</taxon>
    </lineage>
</organism>
<evidence type="ECO:0000313" key="2">
    <source>
        <dbReference type="EMBL" id="TKW34245.1"/>
    </source>
</evidence>
<dbReference type="Gramene" id="TKW34245">
    <property type="protein sequence ID" value="TKW34245"/>
    <property type="gene ID" value="SEVIR_2G293600v2"/>
</dbReference>
<name>A0A4U6VYG8_SETVI</name>
<proteinExistence type="predicted"/>
<protein>
    <submittedName>
        <fullName evidence="2">Uncharacterized protein</fullName>
    </submittedName>
</protein>
<reference evidence="2" key="1">
    <citation type="submission" date="2019-03" db="EMBL/GenBank/DDBJ databases">
        <title>WGS assembly of Setaria viridis.</title>
        <authorList>
            <person name="Huang P."/>
            <person name="Jenkins J."/>
            <person name="Grimwood J."/>
            <person name="Barry K."/>
            <person name="Healey A."/>
            <person name="Mamidi S."/>
            <person name="Sreedasyam A."/>
            <person name="Shu S."/>
            <person name="Feldman M."/>
            <person name="Wu J."/>
            <person name="Yu Y."/>
            <person name="Chen C."/>
            <person name="Johnson J."/>
            <person name="Rokhsar D."/>
            <person name="Baxter I."/>
            <person name="Schmutz J."/>
            <person name="Brutnell T."/>
            <person name="Kellogg E."/>
        </authorList>
    </citation>
    <scope>NUCLEOTIDE SEQUENCE [LARGE SCALE GENOMIC DNA]</scope>
</reference>
<feature type="compositionally biased region" description="Basic and acidic residues" evidence="1">
    <location>
        <begin position="7"/>
        <end position="18"/>
    </location>
</feature>
<accession>A0A4U6VYG8</accession>
<evidence type="ECO:0000313" key="3">
    <source>
        <dbReference type="Proteomes" id="UP000298652"/>
    </source>
</evidence>
<feature type="region of interest" description="Disordered" evidence="1">
    <location>
        <begin position="1"/>
        <end position="21"/>
    </location>
</feature>
<evidence type="ECO:0000256" key="1">
    <source>
        <dbReference type="SAM" id="MobiDB-lite"/>
    </source>
</evidence>
<dbReference type="EMBL" id="CM016553">
    <property type="protein sequence ID" value="TKW34245.1"/>
    <property type="molecule type" value="Genomic_DNA"/>
</dbReference>
<dbReference type="Proteomes" id="UP000298652">
    <property type="component" value="Chromosome 2"/>
</dbReference>